<dbReference type="EMBL" id="GU938457">
    <property type="protein sequence ID" value="ADF29416.1"/>
    <property type="molecule type" value="Genomic_DNA"/>
</dbReference>
<sequence length="96" mass="10691">MRRGDLVTIAMQGDFGKPRPALVIQARPVQRARERNHSAYYQYACFRAIAAHHYSAERRKRLAEAFTGDGGQGYDGEARQGSTRLRAHRRGCTGGG</sequence>
<evidence type="ECO:0000313" key="3">
    <source>
        <dbReference type="EMBL" id="ADF29449.1"/>
    </source>
</evidence>
<reference evidence="2" key="1">
    <citation type="journal article" date="2010" name="Physiol. Mol. Plant Pathol.">
        <title>Plasmids of Xylella fastidiosa mulberry-infecting strains share extensive sequence identity and gene complement with pVEIS01 from the earthworm symbiont Verminephrobacter eiseniae.</title>
        <authorList>
            <person name="Stenger D.C."/>
            <person name="Lee M.W."/>
            <person name="Rogers E.E."/>
            <person name="Chen J."/>
        </authorList>
    </citation>
    <scope>NUCLEOTIDE SEQUENCE</scope>
    <source>
        <strain evidence="2">Riv11</strain>
        <strain evidence="3">Riv16</strain>
        <strain evidence="4">Riv19</strain>
        <strain evidence="5">Riv25</strain>
        <plasmid evidence="2">pXF-RIV11</plasmid>
        <plasmid evidence="3">pXF-RIV16</plasmid>
        <plasmid evidence="4">pXF-RIV19</plasmid>
        <plasmid evidence="5">pXF-RIV25</plasmid>
    </source>
</reference>
<dbReference type="AlphaFoldDB" id="D5LLC6"/>
<gene>
    <name evidence="2" type="primary">ORF29</name>
</gene>
<geneLocation type="plasmid" evidence="3">
    <name>pXF-RIV16</name>
</geneLocation>
<dbReference type="EMBL" id="GU938460">
    <property type="protein sequence ID" value="ADF29509.1"/>
    <property type="molecule type" value="Genomic_DNA"/>
</dbReference>
<geneLocation type="plasmid" evidence="2">
    <name>pXF-RIV11</name>
</geneLocation>
<protein>
    <submittedName>
        <fullName evidence="2">P29</fullName>
    </submittedName>
</protein>
<accession>D5LLC6</accession>
<evidence type="ECO:0000313" key="4">
    <source>
        <dbReference type="EMBL" id="ADF29479.1"/>
    </source>
</evidence>
<evidence type="ECO:0000313" key="2">
    <source>
        <dbReference type="EMBL" id="ADF29416.1"/>
    </source>
</evidence>
<geneLocation type="plasmid" evidence="4">
    <name>pXF-RIV19</name>
</geneLocation>
<dbReference type="EMBL" id="GU938459">
    <property type="protein sequence ID" value="ADF29479.1"/>
    <property type="molecule type" value="Genomic_DNA"/>
</dbReference>
<dbReference type="EMBL" id="GU938458">
    <property type="protein sequence ID" value="ADF29449.1"/>
    <property type="molecule type" value="Genomic_DNA"/>
</dbReference>
<name>D5LLC6_XYLFS</name>
<feature type="compositionally biased region" description="Basic residues" evidence="1">
    <location>
        <begin position="85"/>
        <end position="96"/>
    </location>
</feature>
<proteinExistence type="predicted"/>
<evidence type="ECO:0000313" key="5">
    <source>
        <dbReference type="EMBL" id="ADF29509.1"/>
    </source>
</evidence>
<keyword evidence="2" id="KW-0614">Plasmid</keyword>
<geneLocation type="plasmid" evidence="5">
    <name>pXF-RIV25</name>
</geneLocation>
<feature type="region of interest" description="Disordered" evidence="1">
    <location>
        <begin position="67"/>
        <end position="96"/>
    </location>
</feature>
<organism evidence="2">
    <name type="scientific">Xylella fastidiosa</name>
    <dbReference type="NCBI Taxonomy" id="2371"/>
    <lineage>
        <taxon>Bacteria</taxon>
        <taxon>Pseudomonadati</taxon>
        <taxon>Pseudomonadota</taxon>
        <taxon>Gammaproteobacteria</taxon>
        <taxon>Lysobacterales</taxon>
        <taxon>Lysobacteraceae</taxon>
        <taxon>Xylella</taxon>
    </lineage>
</organism>
<evidence type="ECO:0000256" key="1">
    <source>
        <dbReference type="SAM" id="MobiDB-lite"/>
    </source>
</evidence>